<feature type="region of interest" description="Disordered" evidence="5">
    <location>
        <begin position="64"/>
        <end position="86"/>
    </location>
</feature>
<evidence type="ECO:0000256" key="5">
    <source>
        <dbReference type="SAM" id="MobiDB-lite"/>
    </source>
</evidence>
<feature type="domain" description="SPX" evidence="7">
    <location>
        <begin position="1"/>
        <end position="353"/>
    </location>
</feature>
<dbReference type="Pfam" id="PF03105">
    <property type="entry name" value="SPX"/>
    <property type="match status" value="1"/>
</dbReference>
<dbReference type="AlphaFoldDB" id="A5DQK1"/>
<name>A5DQK1_PICGU</name>
<evidence type="ECO:0000259" key="7">
    <source>
        <dbReference type="PROSITE" id="PS51382"/>
    </source>
</evidence>
<dbReference type="KEGG" id="pgu:PGUG_05552"/>
<dbReference type="GO" id="GO:0006797">
    <property type="term" value="P:polyphosphate metabolic process"/>
    <property type="evidence" value="ECO:0007669"/>
    <property type="project" value="TreeGrafter"/>
</dbReference>
<accession>A5DQK1</accession>
<gene>
    <name evidence="8" type="ORF">PGUG_05552</name>
</gene>
<feature type="transmembrane region" description="Helical" evidence="6">
    <location>
        <begin position="557"/>
        <end position="581"/>
    </location>
</feature>
<dbReference type="HOGENOM" id="CLU_005170_8_1_1"/>
<feature type="compositionally biased region" description="Basic and acidic residues" evidence="5">
    <location>
        <begin position="256"/>
        <end position="269"/>
    </location>
</feature>
<dbReference type="PANTHER" id="PTHR10283:SF110">
    <property type="entry name" value="INORGANIC PHOSPHATE TRANSPORTER PHO87-RELATED"/>
    <property type="match status" value="1"/>
</dbReference>
<dbReference type="PANTHER" id="PTHR10283">
    <property type="entry name" value="SOLUTE CARRIER FAMILY 13 MEMBER"/>
    <property type="match status" value="1"/>
</dbReference>
<evidence type="ECO:0000313" key="9">
    <source>
        <dbReference type="Proteomes" id="UP000001997"/>
    </source>
</evidence>
<feature type="region of interest" description="Disordered" evidence="5">
    <location>
        <begin position="98"/>
        <end position="123"/>
    </location>
</feature>
<dbReference type="GO" id="GO:0006817">
    <property type="term" value="P:phosphate ion transport"/>
    <property type="evidence" value="ECO:0007669"/>
    <property type="project" value="TreeGrafter"/>
</dbReference>
<comment type="subcellular location">
    <subcellularLocation>
        <location evidence="1">Membrane</location>
        <topology evidence="1">Multi-pass membrane protein</topology>
    </subcellularLocation>
</comment>
<feature type="transmembrane region" description="Helical" evidence="6">
    <location>
        <begin position="508"/>
        <end position="537"/>
    </location>
</feature>
<keyword evidence="3 6" id="KW-1133">Transmembrane helix</keyword>
<evidence type="ECO:0000256" key="4">
    <source>
        <dbReference type="ARBA" id="ARBA00023136"/>
    </source>
</evidence>
<dbReference type="InParanoid" id="A5DQK1"/>
<evidence type="ECO:0000313" key="8">
    <source>
        <dbReference type="EMBL" id="EDK41454.2"/>
    </source>
</evidence>
<sequence>MKFSHSLKFNAIPEWQDYYLNYPTLKKTVYKLQQDQLSQREPNDGSEVVDGTTKTTISDLKHQLQNTSAQGHSQEGSSSRGGGSARARRLLHRFGGRKGKLQKVNETNSSESDLERQIESFSSEKRDNDSAVVVEFDADSTFDLAAAANSNVADPESPEFDPLVVFASQLSREVNKITEFYNAKEIEVFKDYDNLMKDLEHNKVNFNDVFRFTEAYHNDMSNSDSHHQYHITSTLERTVSNGSVFDHINHIDNDIDAHRGFSDNEKHDYEDDEDDDDDDDDDDAPSQNSALLNHTDFNVRTQRKIALRKKSVAVFISLSELKSFIELNKIGFAKITKKFDKTCSYSIKEDFVNNYLPSHSHVFAPNTIATIDARLDQIIKVYAFLTGTTTMEDARTDLKSHLREHIVWERNTVWKDMLSLEKKSYNLHVDGSTGAAKMGDEGAESSLLNLRLTTVKLPFGLTIKGRSTLTIPAFLLTWQMVKLAVIIITFIILLTVKTFNDPVQHRCLAVLAASAMMWASEALPLYITAMLVPLLVVTCKVLKNEDGSTMSGPDASAYILSTMWSSVIMILMGGFTLAAALSKV</sequence>
<dbReference type="STRING" id="294746.A5DQK1"/>
<dbReference type="CDD" id="cd14478">
    <property type="entry name" value="SPX_PHO87_PHO90_like"/>
    <property type="match status" value="1"/>
</dbReference>
<feature type="transmembrane region" description="Helical" evidence="6">
    <location>
        <begin position="473"/>
        <end position="496"/>
    </location>
</feature>
<protein>
    <recommendedName>
        <fullName evidence="7">SPX domain-containing protein</fullName>
    </recommendedName>
</protein>
<proteinExistence type="predicted"/>
<evidence type="ECO:0000256" key="3">
    <source>
        <dbReference type="ARBA" id="ARBA00022989"/>
    </source>
</evidence>
<evidence type="ECO:0000256" key="2">
    <source>
        <dbReference type="ARBA" id="ARBA00022692"/>
    </source>
</evidence>
<keyword evidence="2 6" id="KW-0812">Transmembrane</keyword>
<dbReference type="GO" id="GO:0005886">
    <property type="term" value="C:plasma membrane"/>
    <property type="evidence" value="ECO:0007669"/>
    <property type="project" value="TreeGrafter"/>
</dbReference>
<dbReference type="GO" id="GO:0005315">
    <property type="term" value="F:phosphate transmembrane transporter activity"/>
    <property type="evidence" value="ECO:0007669"/>
    <property type="project" value="TreeGrafter"/>
</dbReference>
<organism evidence="8 9">
    <name type="scientific">Meyerozyma guilliermondii (strain ATCC 6260 / CBS 566 / DSM 6381 / JCM 1539 / NBRC 10279 / NRRL Y-324)</name>
    <name type="common">Yeast</name>
    <name type="synonym">Candida guilliermondii</name>
    <dbReference type="NCBI Taxonomy" id="294746"/>
    <lineage>
        <taxon>Eukaryota</taxon>
        <taxon>Fungi</taxon>
        <taxon>Dikarya</taxon>
        <taxon>Ascomycota</taxon>
        <taxon>Saccharomycotina</taxon>
        <taxon>Pichiomycetes</taxon>
        <taxon>Debaryomycetaceae</taxon>
        <taxon>Meyerozyma</taxon>
    </lineage>
</organism>
<reference evidence="8 9" key="1">
    <citation type="journal article" date="2009" name="Nature">
        <title>Evolution of pathogenicity and sexual reproduction in eight Candida genomes.</title>
        <authorList>
            <person name="Butler G."/>
            <person name="Rasmussen M.D."/>
            <person name="Lin M.F."/>
            <person name="Santos M.A."/>
            <person name="Sakthikumar S."/>
            <person name="Munro C.A."/>
            <person name="Rheinbay E."/>
            <person name="Grabherr M."/>
            <person name="Forche A."/>
            <person name="Reedy J.L."/>
            <person name="Agrafioti I."/>
            <person name="Arnaud M.B."/>
            <person name="Bates S."/>
            <person name="Brown A.J."/>
            <person name="Brunke S."/>
            <person name="Costanzo M.C."/>
            <person name="Fitzpatrick D.A."/>
            <person name="de Groot P.W."/>
            <person name="Harris D."/>
            <person name="Hoyer L.L."/>
            <person name="Hube B."/>
            <person name="Klis F.M."/>
            <person name="Kodira C."/>
            <person name="Lennard N."/>
            <person name="Logue M.E."/>
            <person name="Martin R."/>
            <person name="Neiman A.M."/>
            <person name="Nikolaou E."/>
            <person name="Quail M.A."/>
            <person name="Quinn J."/>
            <person name="Santos M.C."/>
            <person name="Schmitzberger F.F."/>
            <person name="Sherlock G."/>
            <person name="Shah P."/>
            <person name="Silverstein K.A."/>
            <person name="Skrzypek M.S."/>
            <person name="Soll D."/>
            <person name="Staggs R."/>
            <person name="Stansfield I."/>
            <person name="Stumpf M.P."/>
            <person name="Sudbery P.E."/>
            <person name="Srikantha T."/>
            <person name="Zeng Q."/>
            <person name="Berman J."/>
            <person name="Berriman M."/>
            <person name="Heitman J."/>
            <person name="Gow N.A."/>
            <person name="Lorenz M.C."/>
            <person name="Birren B.W."/>
            <person name="Kellis M."/>
            <person name="Cuomo C.A."/>
        </authorList>
    </citation>
    <scope>NUCLEOTIDE SEQUENCE [LARGE SCALE GENOMIC DNA]</scope>
    <source>
        <strain evidence="9">ATCC 6260 / CBS 566 / DSM 6381 / JCM 1539 / NBRC 10279 / NRRL Y-324</strain>
    </source>
</reference>
<dbReference type="VEuPathDB" id="FungiDB:PGUG_05552"/>
<feature type="compositionally biased region" description="Acidic residues" evidence="5">
    <location>
        <begin position="270"/>
        <end position="284"/>
    </location>
</feature>
<dbReference type="GeneID" id="5124027"/>
<dbReference type="eggNOG" id="KOG1281">
    <property type="taxonomic scope" value="Eukaryota"/>
</dbReference>
<dbReference type="OrthoDB" id="10260443at2759"/>
<evidence type="ECO:0000256" key="1">
    <source>
        <dbReference type="ARBA" id="ARBA00004141"/>
    </source>
</evidence>
<keyword evidence="4 6" id="KW-0472">Membrane</keyword>
<feature type="region of interest" description="Disordered" evidence="5">
    <location>
        <begin position="256"/>
        <end position="293"/>
    </location>
</feature>
<dbReference type="PROSITE" id="PS51382">
    <property type="entry name" value="SPX"/>
    <property type="match status" value="1"/>
</dbReference>
<feature type="compositionally biased region" description="Polar residues" evidence="5">
    <location>
        <begin position="64"/>
        <end position="75"/>
    </location>
</feature>
<keyword evidence="9" id="KW-1185">Reference proteome</keyword>
<evidence type="ECO:0000256" key="6">
    <source>
        <dbReference type="SAM" id="Phobius"/>
    </source>
</evidence>
<feature type="compositionally biased region" description="Basic and acidic residues" evidence="5">
    <location>
        <begin position="113"/>
        <end position="123"/>
    </location>
</feature>
<dbReference type="RefSeq" id="XP_001482532.2">
    <property type="nucleotide sequence ID" value="XM_001482482.1"/>
</dbReference>
<dbReference type="InterPro" id="IPR004331">
    <property type="entry name" value="SPX_dom"/>
</dbReference>
<dbReference type="Proteomes" id="UP000001997">
    <property type="component" value="Unassembled WGS sequence"/>
</dbReference>
<dbReference type="EMBL" id="CH408161">
    <property type="protein sequence ID" value="EDK41454.2"/>
    <property type="molecule type" value="Genomic_DNA"/>
</dbReference>